<evidence type="ECO:0000259" key="1">
    <source>
        <dbReference type="Pfam" id="PF02627"/>
    </source>
</evidence>
<reference evidence="2 3" key="1">
    <citation type="submission" date="2018-04" db="EMBL/GenBank/DDBJ databases">
        <title>Brenneria corticis sp.nov.</title>
        <authorList>
            <person name="Li Y."/>
        </authorList>
    </citation>
    <scope>NUCLEOTIDE SEQUENCE [LARGE SCALE GENOMIC DNA]</scope>
    <source>
        <strain evidence="2 3">CFCC 11842</strain>
    </source>
</reference>
<dbReference type="PANTHER" id="PTHR35446:SF3">
    <property type="entry name" value="CMD DOMAIN-CONTAINING PROTEIN"/>
    <property type="match status" value="1"/>
</dbReference>
<keyword evidence="2" id="KW-0560">Oxidoreductase</keyword>
<dbReference type="RefSeq" id="WP_136167375.1">
    <property type="nucleotide sequence ID" value="NZ_KZ819084.1"/>
</dbReference>
<keyword evidence="2" id="KW-0575">Peroxidase</keyword>
<evidence type="ECO:0000313" key="3">
    <source>
        <dbReference type="Proteomes" id="UP000296159"/>
    </source>
</evidence>
<dbReference type="Proteomes" id="UP000296159">
    <property type="component" value="Unassembled WGS sequence"/>
</dbReference>
<dbReference type="PANTHER" id="PTHR35446">
    <property type="entry name" value="SI:CH211-175M2.5"/>
    <property type="match status" value="1"/>
</dbReference>
<feature type="domain" description="Carboxymuconolactone decarboxylase-like" evidence="1">
    <location>
        <begin position="45"/>
        <end position="106"/>
    </location>
</feature>
<accession>A0A2U1TVA0</accession>
<proteinExistence type="predicted"/>
<dbReference type="InterPro" id="IPR004675">
    <property type="entry name" value="AhpD_core"/>
</dbReference>
<comment type="caution">
    <text evidence="2">The sequence shown here is derived from an EMBL/GenBank/DDBJ whole genome shotgun (WGS) entry which is preliminary data.</text>
</comment>
<keyword evidence="3" id="KW-1185">Reference proteome</keyword>
<dbReference type="EMBL" id="QDKH01000019">
    <property type="protein sequence ID" value="PWC13353.1"/>
    <property type="molecule type" value="Genomic_DNA"/>
</dbReference>
<dbReference type="GO" id="GO:0051920">
    <property type="term" value="F:peroxiredoxin activity"/>
    <property type="evidence" value="ECO:0007669"/>
    <property type="project" value="InterPro"/>
</dbReference>
<evidence type="ECO:0000313" key="2">
    <source>
        <dbReference type="EMBL" id="PWC13353.1"/>
    </source>
</evidence>
<dbReference type="AlphaFoldDB" id="A0A2U1TVA0"/>
<dbReference type="NCBIfam" id="TIGR00778">
    <property type="entry name" value="ahpD_dom"/>
    <property type="match status" value="1"/>
</dbReference>
<organism evidence="2 3">
    <name type="scientific">Brenneria corticis</name>
    <dbReference type="NCBI Taxonomy" id="2173106"/>
    <lineage>
        <taxon>Bacteria</taxon>
        <taxon>Pseudomonadati</taxon>
        <taxon>Pseudomonadota</taxon>
        <taxon>Gammaproteobacteria</taxon>
        <taxon>Enterobacterales</taxon>
        <taxon>Pectobacteriaceae</taxon>
        <taxon>Brenneria</taxon>
    </lineage>
</organism>
<dbReference type="InterPro" id="IPR029032">
    <property type="entry name" value="AhpD-like"/>
</dbReference>
<name>A0A2U1TVA0_9GAMM</name>
<dbReference type="SUPFAM" id="SSF69118">
    <property type="entry name" value="AhpD-like"/>
    <property type="match status" value="1"/>
</dbReference>
<gene>
    <name evidence="2" type="ORF">DDT56_15755</name>
</gene>
<dbReference type="Pfam" id="PF02627">
    <property type="entry name" value="CMD"/>
    <property type="match status" value="1"/>
</dbReference>
<protein>
    <submittedName>
        <fullName evidence="2">Alkylhydroperoxidase</fullName>
    </submittedName>
</protein>
<dbReference type="InterPro" id="IPR003779">
    <property type="entry name" value="CMD-like"/>
</dbReference>
<dbReference type="Gene3D" id="1.20.1290.10">
    <property type="entry name" value="AhpD-like"/>
    <property type="match status" value="1"/>
</dbReference>
<sequence length="183" mass="19598">MTRVTIQTIESAPAESRPYLENARRISGFIPNLLGVLANSPAALKTYLTVTDINNHNSLSAAEREVVQLVAATTHGCAFCVAGHSATVEKKAILAPQDLAALREGAGLADAHLQAVADFTREVIARRGAVSDDAYQAFYAAGFTQQQALDVILGVSLATLCNFANGFAQTPLNQELRRWAWSE</sequence>